<evidence type="ECO:0000313" key="2">
    <source>
        <dbReference type="Proteomes" id="UP001234202"/>
    </source>
</evidence>
<name>A0ACC2XTH2_9TREE</name>
<gene>
    <name evidence="1" type="ORF">QFC24_001166</name>
</gene>
<reference evidence="1" key="1">
    <citation type="submission" date="2023-04" db="EMBL/GenBank/DDBJ databases">
        <title>Draft Genome sequencing of Naganishia species isolated from polar environments using Oxford Nanopore Technology.</title>
        <authorList>
            <person name="Leo P."/>
            <person name="Venkateswaran K."/>
        </authorList>
    </citation>
    <scope>NUCLEOTIDE SEQUENCE</scope>
    <source>
        <strain evidence="1">DBVPG 5303</strain>
    </source>
</reference>
<keyword evidence="2" id="KW-1185">Reference proteome</keyword>
<sequence length="125" mass="13146">MADEKKYEDIDPVTEGSINTETTKARVMPLYADERGYHEKDGGYDDNIVVRALDPNSKDGAVQRNLKSRHVAMIAIGGTIGTGLFVGSGTALANGGPVGVWVPNTLLGSLAERSLTSAPLCVLSA</sequence>
<protein>
    <submittedName>
        <fullName evidence="1">Uncharacterized protein</fullName>
    </submittedName>
</protein>
<dbReference type="Proteomes" id="UP001234202">
    <property type="component" value="Unassembled WGS sequence"/>
</dbReference>
<proteinExistence type="predicted"/>
<organism evidence="1 2">
    <name type="scientific">Naganishia onofrii</name>
    <dbReference type="NCBI Taxonomy" id="1851511"/>
    <lineage>
        <taxon>Eukaryota</taxon>
        <taxon>Fungi</taxon>
        <taxon>Dikarya</taxon>
        <taxon>Basidiomycota</taxon>
        <taxon>Agaricomycotina</taxon>
        <taxon>Tremellomycetes</taxon>
        <taxon>Filobasidiales</taxon>
        <taxon>Filobasidiaceae</taxon>
        <taxon>Naganishia</taxon>
    </lineage>
</organism>
<dbReference type="EMBL" id="JASBWV010000003">
    <property type="protein sequence ID" value="KAJ9126935.1"/>
    <property type="molecule type" value="Genomic_DNA"/>
</dbReference>
<evidence type="ECO:0000313" key="1">
    <source>
        <dbReference type="EMBL" id="KAJ9126935.1"/>
    </source>
</evidence>
<accession>A0ACC2XTH2</accession>
<comment type="caution">
    <text evidence="1">The sequence shown here is derived from an EMBL/GenBank/DDBJ whole genome shotgun (WGS) entry which is preliminary data.</text>
</comment>